<name>A0A376GB11_9FLAO</name>
<organism evidence="10 11">
    <name type="scientific">Empedobacter falsenii</name>
    <dbReference type="NCBI Taxonomy" id="343874"/>
    <lineage>
        <taxon>Bacteria</taxon>
        <taxon>Pseudomonadati</taxon>
        <taxon>Bacteroidota</taxon>
        <taxon>Flavobacteriia</taxon>
        <taxon>Flavobacteriales</taxon>
        <taxon>Weeksellaceae</taxon>
        <taxon>Empedobacter</taxon>
    </lineage>
</organism>
<dbReference type="SUPFAM" id="SSF49464">
    <property type="entry name" value="Carboxypeptidase regulatory domain-like"/>
    <property type="match status" value="1"/>
</dbReference>
<dbReference type="Gene3D" id="2.170.130.10">
    <property type="entry name" value="TonB-dependent receptor, plug domain"/>
    <property type="match status" value="1"/>
</dbReference>
<feature type="domain" description="TonB-dependent receptor plug" evidence="9">
    <location>
        <begin position="133"/>
        <end position="261"/>
    </location>
</feature>
<feature type="signal peptide" evidence="8">
    <location>
        <begin position="1"/>
        <end position="21"/>
    </location>
</feature>
<keyword evidence="4 7" id="KW-0812">Transmembrane</keyword>
<feature type="chain" id="PRO_5016681895" evidence="8">
    <location>
        <begin position="22"/>
        <end position="1067"/>
    </location>
</feature>
<dbReference type="Pfam" id="PF07715">
    <property type="entry name" value="Plug"/>
    <property type="match status" value="1"/>
</dbReference>
<keyword evidence="2 7" id="KW-0813">Transport</keyword>
<dbReference type="InterPro" id="IPR023997">
    <property type="entry name" value="TonB-dep_OMP_SusC/RagA_CS"/>
</dbReference>
<comment type="similarity">
    <text evidence="7">Belongs to the TonB-dependent receptor family.</text>
</comment>
<sequence>MKQLKLPLLLLGGFLSLHANAKTYIHTNYYHSISQDQNPIKGQIVDQNGFGVADVEIIIKGTSFKTFTDGDGFFEFVSVNVAHPTLLVNSSQHKFIEYTPKDISQIRITLQEESNQLNEVIVTALGIKREQKKLGFAQQNIGSEELATAEANNWSSGLKGKVAGLNIISGGNGPINSQQIILRGANSIDQSKNYALIVIDGVPMSTEMTSSGNNTAYMGDDSPIDFGNGISDINQADIESVTVLKGPSAAALYGNKAANGALIITTKSGKKGKQLGLEYKSTVAIDVINNWPDFQYEYGQGTGKSFDKNGNPYYSYQASADGPNTGSTSSAFGPKFDGQSFFQYDPTLEKQGTERTLWRAYKDNRKGFWQTGFTFSNAVTLSGGNNKGSMRASIGHQKNSWIMPNTGYENYTAAINGNYQVSDRIKVSTALNYTRKTSDNLPGTGYNNGSIAYFMIFQNPNVDLNWYKPIWQKNYDGVKMIRPYSSYMDNPYAIAYEAVNPLRSNQLIGNIKADFKLSNKLSLMLRPAINTYTQLREQKRPFDMNRTPKGYYKRQDVSKTETNIDFLMTYTDKWGDFGFTANVGGNRKNYEYKNLTAWVDGLASPGVYKLANGLTSPFARTSDSNLKENSLYGMASFGWKDMIFVDITGRNDWNSSVALKYSSFFYPSVSSSFILSDLFKIKGPINYLKYRLSFAKVGNGGTPGWTNRYYDQSDFAGSAVVQNRLFNPDIKPELTTAWETGFEALLFKKRLSLDFTIYQQSTENQIIELPNDITTGYSKRVVNGGEIENRGIEIAASYTAIKNNNFSWKMSGTWTKNENKVKSLVDGIEDDQMILGQSGTVYQIAKIGGSSTALYGEKFVRNEAGQIIYDKKTGVPIKNGSLEYVGDATPKWRAGFTNEFKYKTLRFSFTLDGQYGGIVYSQTYHKMMEQGKLADSLPGREDGYIIGNGVVLNADGTYSPNTTKADVATYYAEYNRRANVESNSFEASYLKLRDVSLTFDFPKRLLSKTGLQALSLTVYGRDLFTISDFPLYDPETASLNGNTYVPGVEMGQMPSTATYGVTLKASL</sequence>
<gene>
    <name evidence="10" type="ORF">NCTC13456_01650</name>
</gene>
<comment type="subcellular location">
    <subcellularLocation>
        <location evidence="1 7">Cell outer membrane</location>
        <topology evidence="1 7">Multi-pass membrane protein</topology>
    </subcellularLocation>
</comment>
<evidence type="ECO:0000256" key="6">
    <source>
        <dbReference type="ARBA" id="ARBA00023237"/>
    </source>
</evidence>
<evidence type="ECO:0000259" key="9">
    <source>
        <dbReference type="Pfam" id="PF07715"/>
    </source>
</evidence>
<evidence type="ECO:0000256" key="3">
    <source>
        <dbReference type="ARBA" id="ARBA00022452"/>
    </source>
</evidence>
<keyword evidence="8" id="KW-0732">Signal</keyword>
<dbReference type="GO" id="GO:0009279">
    <property type="term" value="C:cell outer membrane"/>
    <property type="evidence" value="ECO:0007669"/>
    <property type="project" value="UniProtKB-SubCell"/>
</dbReference>
<dbReference type="Gene3D" id="2.40.170.20">
    <property type="entry name" value="TonB-dependent receptor, beta-barrel domain"/>
    <property type="match status" value="1"/>
</dbReference>
<keyword evidence="5 7" id="KW-0472">Membrane</keyword>
<dbReference type="Pfam" id="PF13715">
    <property type="entry name" value="CarbopepD_reg_2"/>
    <property type="match status" value="1"/>
</dbReference>
<dbReference type="NCBIfam" id="TIGR04056">
    <property type="entry name" value="OMP_RagA_SusC"/>
    <property type="match status" value="1"/>
</dbReference>
<keyword evidence="6 7" id="KW-0998">Cell outer membrane</keyword>
<dbReference type="NCBIfam" id="TIGR04057">
    <property type="entry name" value="SusC_RagA_signa"/>
    <property type="match status" value="1"/>
</dbReference>
<dbReference type="PROSITE" id="PS52016">
    <property type="entry name" value="TONB_DEPENDENT_REC_3"/>
    <property type="match status" value="1"/>
</dbReference>
<dbReference type="InterPro" id="IPR008969">
    <property type="entry name" value="CarboxyPept-like_regulatory"/>
</dbReference>
<keyword evidence="10" id="KW-0675">Receptor</keyword>
<dbReference type="InterPro" id="IPR023996">
    <property type="entry name" value="TonB-dep_OMP_SusC/RagA"/>
</dbReference>
<evidence type="ECO:0000313" key="11">
    <source>
        <dbReference type="Proteomes" id="UP000254737"/>
    </source>
</evidence>
<evidence type="ECO:0000256" key="1">
    <source>
        <dbReference type="ARBA" id="ARBA00004571"/>
    </source>
</evidence>
<dbReference type="InterPro" id="IPR039426">
    <property type="entry name" value="TonB-dep_rcpt-like"/>
</dbReference>
<dbReference type="InterPro" id="IPR037066">
    <property type="entry name" value="Plug_dom_sf"/>
</dbReference>
<evidence type="ECO:0000256" key="4">
    <source>
        <dbReference type="ARBA" id="ARBA00022692"/>
    </source>
</evidence>
<dbReference type="RefSeq" id="WP_114999912.1">
    <property type="nucleotide sequence ID" value="NZ_UFXS01000001.1"/>
</dbReference>
<evidence type="ECO:0000256" key="5">
    <source>
        <dbReference type="ARBA" id="ARBA00023136"/>
    </source>
</evidence>
<accession>A0A376GB11</accession>
<protein>
    <submittedName>
        <fullName evidence="10">Outer membrane cobalamin receptor protein</fullName>
    </submittedName>
</protein>
<dbReference type="InterPro" id="IPR012910">
    <property type="entry name" value="Plug_dom"/>
</dbReference>
<keyword evidence="3 7" id="KW-1134">Transmembrane beta strand</keyword>
<dbReference type="AlphaFoldDB" id="A0A376GB11"/>
<evidence type="ECO:0000256" key="7">
    <source>
        <dbReference type="PROSITE-ProRule" id="PRU01360"/>
    </source>
</evidence>
<dbReference type="SUPFAM" id="SSF56935">
    <property type="entry name" value="Porins"/>
    <property type="match status" value="1"/>
</dbReference>
<evidence type="ECO:0000313" key="10">
    <source>
        <dbReference type="EMBL" id="STD55656.1"/>
    </source>
</evidence>
<dbReference type="EMBL" id="UFXS01000001">
    <property type="protein sequence ID" value="STD55656.1"/>
    <property type="molecule type" value="Genomic_DNA"/>
</dbReference>
<evidence type="ECO:0000256" key="8">
    <source>
        <dbReference type="SAM" id="SignalP"/>
    </source>
</evidence>
<proteinExistence type="inferred from homology"/>
<evidence type="ECO:0000256" key="2">
    <source>
        <dbReference type="ARBA" id="ARBA00022448"/>
    </source>
</evidence>
<dbReference type="Proteomes" id="UP000254737">
    <property type="component" value="Unassembled WGS sequence"/>
</dbReference>
<dbReference type="InterPro" id="IPR036942">
    <property type="entry name" value="Beta-barrel_TonB_sf"/>
</dbReference>
<reference evidence="10 11" key="1">
    <citation type="submission" date="2018-06" db="EMBL/GenBank/DDBJ databases">
        <authorList>
            <consortium name="Pathogen Informatics"/>
            <person name="Doyle S."/>
        </authorList>
    </citation>
    <scope>NUCLEOTIDE SEQUENCE [LARGE SCALE GENOMIC DNA]</scope>
    <source>
        <strain evidence="10 11">NCTC13456</strain>
    </source>
</reference>